<accession>A0A124FZ41</accession>
<comment type="similarity">
    <text evidence="1">Belongs to the bacterial solute-binding protein ModA family.</text>
</comment>
<dbReference type="PATRIC" id="fig|110500.4.peg.514"/>
<evidence type="ECO:0000256" key="3">
    <source>
        <dbReference type="ARBA" id="ARBA00022723"/>
    </source>
</evidence>
<dbReference type="FunFam" id="3.40.190.10:FF:000035">
    <property type="entry name" value="Molybdate ABC transporter substrate-binding protein"/>
    <property type="match status" value="1"/>
</dbReference>
<dbReference type="CDD" id="cd13537">
    <property type="entry name" value="PBP2_YvgL_like"/>
    <property type="match status" value="1"/>
</dbReference>
<comment type="caution">
    <text evidence="7">The sequence shown here is derived from an EMBL/GenBank/DDBJ whole genome shotgun (WGS) entry which is preliminary data.</text>
</comment>
<dbReference type="PANTHER" id="PTHR30632">
    <property type="entry name" value="MOLYBDATE-BINDING PERIPLASMIC PROTEIN"/>
    <property type="match status" value="1"/>
</dbReference>
<dbReference type="SUPFAM" id="SSF53850">
    <property type="entry name" value="Periplasmic binding protein-like II"/>
    <property type="match status" value="1"/>
</dbReference>
<dbReference type="NCBIfam" id="TIGR01256">
    <property type="entry name" value="modA"/>
    <property type="match status" value="1"/>
</dbReference>
<feature type="binding site" evidence="5">
    <location>
        <position position="195"/>
    </location>
    <ligand>
        <name>molybdate</name>
        <dbReference type="ChEBI" id="CHEBI:36264"/>
    </ligand>
</feature>
<evidence type="ECO:0000256" key="1">
    <source>
        <dbReference type="ARBA" id="ARBA00009175"/>
    </source>
</evidence>
<feature type="binding site" evidence="5">
    <location>
        <position position="150"/>
    </location>
    <ligand>
        <name>molybdate</name>
        <dbReference type="ChEBI" id="CHEBI:36264"/>
    </ligand>
</feature>
<name>A0A124FZ41_9FIRM</name>
<dbReference type="GO" id="GO:1901359">
    <property type="term" value="F:tungstate binding"/>
    <property type="evidence" value="ECO:0007669"/>
    <property type="project" value="UniProtKB-ARBA"/>
</dbReference>
<dbReference type="Proteomes" id="UP000054705">
    <property type="component" value="Unassembled WGS sequence"/>
</dbReference>
<evidence type="ECO:0000313" key="8">
    <source>
        <dbReference type="Proteomes" id="UP000054705"/>
    </source>
</evidence>
<feature type="binding site" evidence="5">
    <location>
        <position position="42"/>
    </location>
    <ligand>
        <name>molybdate</name>
        <dbReference type="ChEBI" id="CHEBI:36264"/>
    </ligand>
</feature>
<feature type="signal peptide" evidence="6">
    <location>
        <begin position="1"/>
        <end position="18"/>
    </location>
</feature>
<gene>
    <name evidence="7" type="ORF">XD97_0259</name>
</gene>
<organism evidence="7 8">
    <name type="scientific">Pelotomaculum thermopropionicum</name>
    <dbReference type="NCBI Taxonomy" id="110500"/>
    <lineage>
        <taxon>Bacteria</taxon>
        <taxon>Bacillati</taxon>
        <taxon>Bacillota</taxon>
        <taxon>Clostridia</taxon>
        <taxon>Eubacteriales</taxon>
        <taxon>Desulfotomaculaceae</taxon>
        <taxon>Pelotomaculum</taxon>
    </lineage>
</organism>
<dbReference type="EMBL" id="LGGS01000046">
    <property type="protein sequence ID" value="KUK83127.1"/>
    <property type="molecule type" value="Genomic_DNA"/>
</dbReference>
<dbReference type="InterPro" id="IPR005950">
    <property type="entry name" value="ModA"/>
</dbReference>
<evidence type="ECO:0000256" key="5">
    <source>
        <dbReference type="PIRSR" id="PIRSR004846-1"/>
    </source>
</evidence>
<keyword evidence="2 5" id="KW-0500">Molybdenum</keyword>
<dbReference type="GO" id="GO:0015689">
    <property type="term" value="P:molybdate ion transport"/>
    <property type="evidence" value="ECO:0007669"/>
    <property type="project" value="InterPro"/>
</dbReference>
<dbReference type="InterPro" id="IPR041879">
    <property type="entry name" value="YvgL-like_PBP2"/>
</dbReference>
<dbReference type="PROSITE" id="PS51257">
    <property type="entry name" value="PROKAR_LIPOPROTEIN"/>
    <property type="match status" value="1"/>
</dbReference>
<keyword evidence="3 5" id="KW-0479">Metal-binding</keyword>
<evidence type="ECO:0000256" key="6">
    <source>
        <dbReference type="SAM" id="SignalP"/>
    </source>
</evidence>
<feature type="binding site" evidence="5">
    <location>
        <position position="177"/>
    </location>
    <ligand>
        <name>molybdate</name>
        <dbReference type="ChEBI" id="CHEBI:36264"/>
    </ligand>
</feature>
<dbReference type="PIRSF" id="PIRSF004846">
    <property type="entry name" value="ModA"/>
    <property type="match status" value="1"/>
</dbReference>
<keyword evidence="4 6" id="KW-0732">Signal</keyword>
<dbReference type="PANTHER" id="PTHR30632:SF0">
    <property type="entry name" value="SULFATE-BINDING PROTEIN"/>
    <property type="match status" value="1"/>
</dbReference>
<feature type="binding site" evidence="5">
    <location>
        <position position="70"/>
    </location>
    <ligand>
        <name>molybdate</name>
        <dbReference type="ChEBI" id="CHEBI:36264"/>
    </ligand>
</feature>
<reference evidence="8" key="1">
    <citation type="journal article" date="2015" name="MBio">
        <title>Genome-Resolved Metagenomic Analysis Reveals Roles for Candidate Phyla and Other Microbial Community Members in Biogeochemical Transformations in Oil Reservoirs.</title>
        <authorList>
            <person name="Hu P."/>
            <person name="Tom L."/>
            <person name="Singh A."/>
            <person name="Thomas B.C."/>
            <person name="Baker B.J."/>
            <person name="Piceno Y.M."/>
            <person name="Andersen G.L."/>
            <person name="Banfield J.F."/>
        </authorList>
    </citation>
    <scope>NUCLEOTIDE SEQUENCE [LARGE SCALE GENOMIC DNA]</scope>
</reference>
<proteinExistence type="inferred from homology"/>
<dbReference type="GO" id="GO:0046872">
    <property type="term" value="F:metal ion binding"/>
    <property type="evidence" value="ECO:0007669"/>
    <property type="project" value="UniProtKB-KW"/>
</dbReference>
<dbReference type="Gene3D" id="3.40.190.10">
    <property type="entry name" value="Periplasmic binding protein-like II"/>
    <property type="match status" value="2"/>
</dbReference>
<evidence type="ECO:0000256" key="2">
    <source>
        <dbReference type="ARBA" id="ARBA00022505"/>
    </source>
</evidence>
<dbReference type="AlphaFoldDB" id="A0A124FZ41"/>
<dbReference type="InterPro" id="IPR050682">
    <property type="entry name" value="ModA/WtpA"/>
</dbReference>
<evidence type="ECO:0000313" key="7">
    <source>
        <dbReference type="EMBL" id="KUK83127.1"/>
    </source>
</evidence>
<dbReference type="GO" id="GO:0030973">
    <property type="term" value="F:molybdate ion binding"/>
    <property type="evidence" value="ECO:0007669"/>
    <property type="project" value="TreeGrafter"/>
</dbReference>
<dbReference type="Pfam" id="PF13531">
    <property type="entry name" value="SBP_bac_11"/>
    <property type="match status" value="1"/>
</dbReference>
<feature type="chain" id="PRO_5007171887" evidence="6">
    <location>
        <begin position="19"/>
        <end position="259"/>
    </location>
</feature>
<sequence>MKKILYILALTLLLTAVAAGCGSNEAKQNQEPVNLTVSAAASLTDAVKELKTVYESQQNEVTITLNLASSGTLQKQIEEGAPADLFISASKAKMDALSEKGLIVEDSRKDILNNNIVLIAGKESSLTGFEDLTGNRVEKISIGVPESVPAGRYAKEVLISLGLWDKINSKLVLAKTVRQVLAYVENGNVDAGLVYSSDTTISNRIKILAAAPSDSHKPIVYPVAVIKSSQYQKEARDFSEFLQSDEAARVFQKYGFKPI</sequence>
<evidence type="ECO:0000256" key="4">
    <source>
        <dbReference type="ARBA" id="ARBA00022729"/>
    </source>
</evidence>
<protein>
    <submittedName>
        <fullName evidence="7">ABC-type molybdate transport system, periplasmic component</fullName>
    </submittedName>
</protein>